<evidence type="ECO:0000259" key="8">
    <source>
        <dbReference type="Pfam" id="PF04039"/>
    </source>
</evidence>
<evidence type="ECO:0000256" key="3">
    <source>
        <dbReference type="ARBA" id="ARBA00022475"/>
    </source>
</evidence>
<feature type="transmembrane region" description="Helical" evidence="7">
    <location>
        <begin position="159"/>
        <end position="176"/>
    </location>
</feature>
<feature type="transmembrane region" description="Helical" evidence="7">
    <location>
        <begin position="119"/>
        <end position="139"/>
    </location>
</feature>
<dbReference type="AlphaFoldDB" id="A0A7G1G676"/>
<dbReference type="KEGG" id="ocy:OSSY52_22090"/>
<dbReference type="PANTHER" id="PTHR33932:SF4">
    <property type="entry name" value="NA(+)_H(+) ANTIPORTER SUBUNIT B"/>
    <property type="match status" value="1"/>
</dbReference>
<comment type="subcellular location">
    <subcellularLocation>
        <location evidence="1">Cell membrane</location>
        <topology evidence="1">Multi-pass membrane protein</topology>
    </subcellularLocation>
</comment>
<evidence type="ECO:0000313" key="10">
    <source>
        <dbReference type="Proteomes" id="UP000516361"/>
    </source>
</evidence>
<sequence length="227" mass="25376">MKKIIVFLLLLISFLLLLINLKTGNAISVYTAEEIKLENTSKNMVSAIVLDYRMLDTFFEVLVFTLAITGVSYYLKKLPEVKDFEFEKESGIVEIITPILFQLLALLAFYAVVTGHVGTGGGFSAGVILGTALLGVTFVKPIEDIERVFKKSKIEKYKYLTPLIIVIYGMLGKIWGGEFFCNFPILGNYGHLFSGGSAIFLNFLIGIEVFAGTWTILYKFIKHRGML</sequence>
<evidence type="ECO:0000256" key="6">
    <source>
        <dbReference type="ARBA" id="ARBA00023136"/>
    </source>
</evidence>
<gene>
    <name evidence="9" type="ORF">OSSY52_22090</name>
</gene>
<accession>A0A7G1G676</accession>
<dbReference type="Proteomes" id="UP000516361">
    <property type="component" value="Chromosome"/>
</dbReference>
<dbReference type="InParanoid" id="A0A7G1G676"/>
<dbReference type="Pfam" id="PF04039">
    <property type="entry name" value="MnhB"/>
    <property type="match status" value="1"/>
</dbReference>
<dbReference type="RefSeq" id="WP_190614923.1">
    <property type="nucleotide sequence ID" value="NZ_AP018712.1"/>
</dbReference>
<keyword evidence="6 7" id="KW-0472">Membrane</keyword>
<comment type="similarity">
    <text evidence="2">Belongs to the CPA3 antiporters (TC 2.A.63) subunit B family.</text>
</comment>
<organism evidence="9 10">
    <name type="scientific">Tepiditoga spiralis</name>
    <dbReference type="NCBI Taxonomy" id="2108365"/>
    <lineage>
        <taxon>Bacteria</taxon>
        <taxon>Thermotogati</taxon>
        <taxon>Thermotogota</taxon>
        <taxon>Thermotogae</taxon>
        <taxon>Petrotogales</taxon>
        <taxon>Petrotogaceae</taxon>
        <taxon>Tepiditoga</taxon>
    </lineage>
</organism>
<evidence type="ECO:0000256" key="5">
    <source>
        <dbReference type="ARBA" id="ARBA00022989"/>
    </source>
</evidence>
<protein>
    <submittedName>
        <fullName evidence="9">Cation:proton antiporter</fullName>
    </submittedName>
</protein>
<evidence type="ECO:0000313" key="9">
    <source>
        <dbReference type="EMBL" id="BBE32068.1"/>
    </source>
</evidence>
<evidence type="ECO:0000256" key="4">
    <source>
        <dbReference type="ARBA" id="ARBA00022692"/>
    </source>
</evidence>
<evidence type="ECO:0000256" key="7">
    <source>
        <dbReference type="SAM" id="Phobius"/>
    </source>
</evidence>
<dbReference type="InterPro" id="IPR050622">
    <property type="entry name" value="CPA3_antiporter_subunitB"/>
</dbReference>
<name>A0A7G1G676_9BACT</name>
<dbReference type="EMBL" id="AP018712">
    <property type="protein sequence ID" value="BBE32068.1"/>
    <property type="molecule type" value="Genomic_DNA"/>
</dbReference>
<keyword evidence="10" id="KW-1185">Reference proteome</keyword>
<keyword evidence="3" id="KW-1003">Cell membrane</keyword>
<evidence type="ECO:0000256" key="1">
    <source>
        <dbReference type="ARBA" id="ARBA00004651"/>
    </source>
</evidence>
<evidence type="ECO:0000256" key="2">
    <source>
        <dbReference type="ARBA" id="ARBA00009425"/>
    </source>
</evidence>
<feature type="transmembrane region" description="Helical" evidence="7">
    <location>
        <begin position="196"/>
        <end position="217"/>
    </location>
</feature>
<keyword evidence="4 7" id="KW-0812">Transmembrane</keyword>
<dbReference type="PANTHER" id="PTHR33932">
    <property type="entry name" value="NA(+)/H(+) ANTIPORTER SUBUNIT B"/>
    <property type="match status" value="1"/>
</dbReference>
<reference evidence="9 10" key="1">
    <citation type="submission" date="2018-06" db="EMBL/GenBank/DDBJ databases">
        <title>Genome sequencing of Oceanotoga sp. sy52.</title>
        <authorList>
            <person name="Mori K."/>
        </authorList>
    </citation>
    <scope>NUCLEOTIDE SEQUENCE [LARGE SCALE GENOMIC DNA]</scope>
    <source>
        <strain evidence="10">sy52</strain>
    </source>
</reference>
<feature type="transmembrane region" description="Helical" evidence="7">
    <location>
        <begin position="95"/>
        <end position="113"/>
    </location>
</feature>
<proteinExistence type="inferred from homology"/>
<dbReference type="InterPro" id="IPR007182">
    <property type="entry name" value="MnhB"/>
</dbReference>
<feature type="transmembrane region" description="Helical" evidence="7">
    <location>
        <begin position="55"/>
        <end position="75"/>
    </location>
</feature>
<keyword evidence="5 7" id="KW-1133">Transmembrane helix</keyword>
<dbReference type="GO" id="GO:0005886">
    <property type="term" value="C:plasma membrane"/>
    <property type="evidence" value="ECO:0007669"/>
    <property type="project" value="UniProtKB-SubCell"/>
</dbReference>
<feature type="domain" description="Na+/H+ antiporter MnhB subunit-related protein" evidence="8">
    <location>
        <begin position="92"/>
        <end position="215"/>
    </location>
</feature>